<name>A0A5D3DAB2_CUCMM</name>
<evidence type="ECO:0000313" key="2">
    <source>
        <dbReference type="EMBL" id="TYK20448.1"/>
    </source>
</evidence>
<sequence length="316" mass="36242">MKGKEVVQINMNVNEAEFDIFKERGLKEMHTKREVVCESTSTLPIALKSILKYAEKVMEKDSSITFSLATDIFGISRKSSMLREDIIDICNMNEVKMFTLVAYMMGHWALLAINAYEDTMFYLDSLRTTSKSTTRYVTDTSGGIPLHCWNYNTFVNIGKARGGFQVVARENMEMENLIEVKVKVRYNYAGFVPASVLISDDQGVEYVVYIVPPPDGRWFVERNVSFHGSFKTKATDEFDEHNPQAKAYSFVRIHAVPLETTKFETRTKSVKFDWPSDLDPPQTKKDSSSDLEYDPFDQQICDRRKEKGKAIMSINE</sequence>
<gene>
    <name evidence="2" type="ORF">E5676_scaffold237G00150</name>
</gene>
<organism evidence="2 3">
    <name type="scientific">Cucumis melo var. makuwa</name>
    <name type="common">Oriental melon</name>
    <dbReference type="NCBI Taxonomy" id="1194695"/>
    <lineage>
        <taxon>Eukaryota</taxon>
        <taxon>Viridiplantae</taxon>
        <taxon>Streptophyta</taxon>
        <taxon>Embryophyta</taxon>
        <taxon>Tracheophyta</taxon>
        <taxon>Spermatophyta</taxon>
        <taxon>Magnoliopsida</taxon>
        <taxon>eudicotyledons</taxon>
        <taxon>Gunneridae</taxon>
        <taxon>Pentapetalae</taxon>
        <taxon>rosids</taxon>
        <taxon>fabids</taxon>
        <taxon>Cucurbitales</taxon>
        <taxon>Cucurbitaceae</taxon>
        <taxon>Benincaseae</taxon>
        <taxon>Cucumis</taxon>
    </lineage>
</organism>
<feature type="region of interest" description="Disordered" evidence="1">
    <location>
        <begin position="274"/>
        <end position="298"/>
    </location>
</feature>
<dbReference type="EMBL" id="SSTD01006251">
    <property type="protein sequence ID" value="TYK20448.1"/>
    <property type="molecule type" value="Genomic_DNA"/>
</dbReference>
<dbReference type="AlphaFoldDB" id="A0A5D3DAB2"/>
<reference evidence="2 3" key="1">
    <citation type="submission" date="2019-08" db="EMBL/GenBank/DDBJ databases">
        <title>Draft genome sequences of two oriental melons (Cucumis melo L. var makuwa).</title>
        <authorList>
            <person name="Kwon S.-Y."/>
        </authorList>
    </citation>
    <scope>NUCLEOTIDE SEQUENCE [LARGE SCALE GENOMIC DNA]</scope>
    <source>
        <strain evidence="3">cv. Chang Bougi</strain>
        <tissue evidence="2">Leaf</tissue>
    </source>
</reference>
<evidence type="ECO:0000313" key="3">
    <source>
        <dbReference type="Proteomes" id="UP000321947"/>
    </source>
</evidence>
<proteinExistence type="predicted"/>
<dbReference type="Proteomes" id="UP000321947">
    <property type="component" value="Unassembled WGS sequence"/>
</dbReference>
<accession>A0A5D3DAB2</accession>
<evidence type="ECO:0000256" key="1">
    <source>
        <dbReference type="SAM" id="MobiDB-lite"/>
    </source>
</evidence>
<comment type="caution">
    <text evidence="2">The sequence shown here is derived from an EMBL/GenBank/DDBJ whole genome shotgun (WGS) entry which is preliminary data.</text>
</comment>
<protein>
    <submittedName>
        <fullName evidence="2">Uncharacterized protein</fullName>
    </submittedName>
</protein>